<keyword evidence="2 4" id="KW-0238">DNA-binding</keyword>
<dbReference type="Pfam" id="PF16925">
    <property type="entry name" value="TetR_C_13"/>
    <property type="match status" value="1"/>
</dbReference>
<feature type="DNA-binding region" description="H-T-H motif" evidence="4">
    <location>
        <begin position="28"/>
        <end position="47"/>
    </location>
</feature>
<reference evidence="7" key="1">
    <citation type="submission" date="2016-10" db="EMBL/GenBank/DDBJ databases">
        <authorList>
            <person name="Varghese N."/>
            <person name="Submissions S."/>
        </authorList>
    </citation>
    <scope>NUCLEOTIDE SEQUENCE [LARGE SCALE GENOMIC DNA]</scope>
    <source>
        <strain evidence="7">DSM 19684</strain>
    </source>
</reference>
<dbReference type="SUPFAM" id="SSF48498">
    <property type="entry name" value="Tetracyclin repressor-like, C-terminal domain"/>
    <property type="match status" value="1"/>
</dbReference>
<organism evidence="6 7">
    <name type="scientific">Epilithonimonas hungarica</name>
    <dbReference type="NCBI Taxonomy" id="454006"/>
    <lineage>
        <taxon>Bacteria</taxon>
        <taxon>Pseudomonadati</taxon>
        <taxon>Bacteroidota</taxon>
        <taxon>Flavobacteriia</taxon>
        <taxon>Flavobacteriales</taxon>
        <taxon>Weeksellaceae</taxon>
        <taxon>Chryseobacterium group</taxon>
        <taxon>Epilithonimonas</taxon>
    </lineage>
</organism>
<dbReference type="AlphaFoldDB" id="A0A1G7S460"/>
<dbReference type="InterPro" id="IPR009057">
    <property type="entry name" value="Homeodomain-like_sf"/>
</dbReference>
<dbReference type="Pfam" id="PF00440">
    <property type="entry name" value="TetR_N"/>
    <property type="match status" value="1"/>
</dbReference>
<evidence type="ECO:0000313" key="7">
    <source>
        <dbReference type="Proteomes" id="UP000199203"/>
    </source>
</evidence>
<dbReference type="STRING" id="454006.SAMN05421825_2866"/>
<dbReference type="InterPro" id="IPR001647">
    <property type="entry name" value="HTH_TetR"/>
</dbReference>
<evidence type="ECO:0000256" key="3">
    <source>
        <dbReference type="ARBA" id="ARBA00023163"/>
    </source>
</evidence>
<dbReference type="Proteomes" id="UP000199203">
    <property type="component" value="Unassembled WGS sequence"/>
</dbReference>
<dbReference type="InterPro" id="IPR036271">
    <property type="entry name" value="Tet_transcr_reg_TetR-rel_C_sf"/>
</dbReference>
<feature type="domain" description="HTH tetR-type" evidence="5">
    <location>
        <begin position="5"/>
        <end position="65"/>
    </location>
</feature>
<evidence type="ECO:0000256" key="2">
    <source>
        <dbReference type="ARBA" id="ARBA00023125"/>
    </source>
</evidence>
<name>A0A1G7S460_9FLAO</name>
<dbReference type="GO" id="GO:0003677">
    <property type="term" value="F:DNA binding"/>
    <property type="evidence" value="ECO:0007669"/>
    <property type="project" value="UniProtKB-UniRule"/>
</dbReference>
<proteinExistence type="predicted"/>
<keyword evidence="7" id="KW-1185">Reference proteome</keyword>
<keyword evidence="3" id="KW-0804">Transcription</keyword>
<evidence type="ECO:0000256" key="4">
    <source>
        <dbReference type="PROSITE-ProRule" id="PRU00335"/>
    </source>
</evidence>
<evidence type="ECO:0000256" key="1">
    <source>
        <dbReference type="ARBA" id="ARBA00023015"/>
    </source>
</evidence>
<evidence type="ECO:0000313" key="6">
    <source>
        <dbReference type="EMBL" id="SDG17773.1"/>
    </source>
</evidence>
<keyword evidence="1" id="KW-0805">Transcription regulation</keyword>
<dbReference type="PANTHER" id="PTHR47506">
    <property type="entry name" value="TRANSCRIPTIONAL REGULATORY PROTEIN"/>
    <property type="match status" value="1"/>
</dbReference>
<dbReference type="InterPro" id="IPR011075">
    <property type="entry name" value="TetR_C"/>
</dbReference>
<dbReference type="Gene3D" id="1.10.357.10">
    <property type="entry name" value="Tetracycline Repressor, domain 2"/>
    <property type="match status" value="1"/>
</dbReference>
<protein>
    <submittedName>
        <fullName evidence="6">Transcriptional regulator, TetR family</fullName>
    </submittedName>
</protein>
<dbReference type="OrthoDB" id="9798857at2"/>
<dbReference type="RefSeq" id="WP_089874093.1">
    <property type="nucleotide sequence ID" value="NZ_FNBH01000003.1"/>
</dbReference>
<evidence type="ECO:0000259" key="5">
    <source>
        <dbReference type="PROSITE" id="PS50977"/>
    </source>
</evidence>
<dbReference type="SUPFAM" id="SSF46689">
    <property type="entry name" value="Homeodomain-like"/>
    <property type="match status" value="1"/>
</dbReference>
<sequence>MTKAERTRQFIIEKSAPLFNIKGYESTSLSDIQEATKLTKGAIYGNFSDKNELAIAAYNFNCSYAIGLINKAVAKAATAREALIAYPNYYAKNWQTVFKTGGCPLMNAAVEADDHLHYLRDSVRNGMKRFMETLQLTIERGQANNEFKAKANSEEYAALIYSIMEGNIMLAKIMNDPKYFQIAARHIESIIERELSV</sequence>
<dbReference type="EMBL" id="FNBH01000003">
    <property type="protein sequence ID" value="SDG17773.1"/>
    <property type="molecule type" value="Genomic_DNA"/>
</dbReference>
<dbReference type="PANTHER" id="PTHR47506:SF3">
    <property type="entry name" value="HTH-TYPE TRANSCRIPTIONAL REGULATOR LMRA"/>
    <property type="match status" value="1"/>
</dbReference>
<gene>
    <name evidence="6" type="ORF">SAMN05421825_2866</name>
</gene>
<dbReference type="PROSITE" id="PS50977">
    <property type="entry name" value="HTH_TETR_2"/>
    <property type="match status" value="1"/>
</dbReference>
<accession>A0A1G7S460</accession>